<dbReference type="PANTHER" id="PTHR33712:SF7">
    <property type="entry name" value="LIGHT-INDEPENDENT PROTOCHLOROPHYLLIDE REDUCTASE SUBUNIT B"/>
    <property type="match status" value="1"/>
</dbReference>
<accession>A0A519BJ76</accession>
<dbReference type="InterPro" id="IPR000510">
    <property type="entry name" value="Nase/OxRdtase_comp1"/>
</dbReference>
<proteinExistence type="inferred from homology"/>
<evidence type="ECO:0000256" key="3">
    <source>
        <dbReference type="ARBA" id="ARBA00011462"/>
    </source>
</evidence>
<evidence type="ECO:0000256" key="1">
    <source>
        <dbReference type="ARBA" id="ARBA00002621"/>
    </source>
</evidence>
<evidence type="ECO:0000256" key="10">
    <source>
        <dbReference type="ARBA" id="ARBA00023004"/>
    </source>
</evidence>
<dbReference type="InterPro" id="IPR050152">
    <property type="entry name" value="ChlB/BchB/BchZ"/>
</dbReference>
<evidence type="ECO:0000256" key="13">
    <source>
        <dbReference type="ARBA" id="ARBA00047967"/>
    </source>
</evidence>
<evidence type="ECO:0000259" key="15">
    <source>
        <dbReference type="Pfam" id="PF00148"/>
    </source>
</evidence>
<evidence type="ECO:0000256" key="4">
    <source>
        <dbReference type="ARBA" id="ARBA00012773"/>
    </source>
</evidence>
<dbReference type="GO" id="GO:0005524">
    <property type="term" value="F:ATP binding"/>
    <property type="evidence" value="ECO:0007669"/>
    <property type="project" value="UniProtKB-KW"/>
</dbReference>
<evidence type="ECO:0000256" key="2">
    <source>
        <dbReference type="ARBA" id="ARBA00011002"/>
    </source>
</evidence>
<sequence>MAKMTKEEVRQTKDWMKTEEYKELNFKRKSIVINPERACQPLGAVLCSAGFEGTMPFVHGSHGCVAYYRNNLSRHFREPIAAVSTSLTEDGAVFGGQANGFEGFKNCLNLYKPKMFAISTTCMTEVIGDDLGAIVNNARAKGFLPEDVPAPYANTPSFVGSHIDGYDNMLAAIIDTLGVKSESVSDAINIIPGFDTTTGNINEIKRLLTIMKVPYLVIADYSNTLDSPLNGEYKLYNEGATTLEDTKNCVNNKATIALQKFSTKKTIALLADKFKQEAKAVKSPVGIKFTDEFLMAVSEITGKEIPKEIEDERGRAVDSMTDAQQYIHGKKFAIFGDPDILTGLTSYLLEMGGIPKYVLCSNGNEEFKNDVEALLKEYGCDEGEVYIDKDLWHLHSLVMTGPVDMLIGPSHGKFVAREAGVPHIRLGYPIFDRVNIHRYPFYAYSGVINLTTWIVNKFIEIVDETSDDAHFELLR</sequence>
<keyword evidence="10 14" id="KW-0408">Iron</keyword>
<evidence type="ECO:0000256" key="11">
    <source>
        <dbReference type="ARBA" id="ARBA00023014"/>
    </source>
</evidence>
<comment type="function">
    <text evidence="1 14">This molybdenum-iron protein is part of the nitrogenase complex that catalyzes the key enzymatic reactions in nitrogen fixation.</text>
</comment>
<dbReference type="PROSITE" id="PS00090">
    <property type="entry name" value="NITROGENASE_1_2"/>
    <property type="match status" value="1"/>
</dbReference>
<gene>
    <name evidence="16" type="primary">nifK</name>
    <name evidence="16" type="ORF">EVJ46_03530</name>
</gene>
<dbReference type="GO" id="GO:0051536">
    <property type="term" value="F:iron-sulfur cluster binding"/>
    <property type="evidence" value="ECO:0007669"/>
    <property type="project" value="UniProtKB-KW"/>
</dbReference>
<comment type="subunit">
    <text evidence="3 14">Tetramer of two alpha and two beta chains. Forms complex with the iron protein (nitrogenase component 2).</text>
</comment>
<dbReference type="SUPFAM" id="SSF53807">
    <property type="entry name" value="Helical backbone' metal receptor"/>
    <property type="match status" value="1"/>
</dbReference>
<dbReference type="EC" id="1.18.6.1" evidence="4 14"/>
<keyword evidence="8 14" id="KW-0067">ATP-binding</keyword>
<evidence type="ECO:0000256" key="5">
    <source>
        <dbReference type="ARBA" id="ARBA00014775"/>
    </source>
</evidence>
<dbReference type="Pfam" id="PF00148">
    <property type="entry name" value="Oxidored_nitro"/>
    <property type="match status" value="1"/>
</dbReference>
<comment type="cofactor">
    <cofactor evidence="14">
        <name>[8Fe-7S] cluster</name>
        <dbReference type="ChEBI" id="CHEBI:21143"/>
    </cofactor>
    <text evidence="14">Binds 1 [8Fe-7S] cluster per heterodimer.</text>
</comment>
<evidence type="ECO:0000256" key="12">
    <source>
        <dbReference type="ARBA" id="ARBA00023231"/>
    </source>
</evidence>
<dbReference type="PANTHER" id="PTHR33712">
    <property type="entry name" value="LIGHT-INDEPENDENT PROTOCHLOROPHYLLIDE REDUCTASE SUBUNIT B"/>
    <property type="match status" value="1"/>
</dbReference>
<comment type="caution">
    <text evidence="16">The sequence shown here is derived from an EMBL/GenBank/DDBJ whole genome shotgun (WGS) entry which is preliminary data.</text>
</comment>
<evidence type="ECO:0000256" key="6">
    <source>
        <dbReference type="ARBA" id="ARBA00022723"/>
    </source>
</evidence>
<dbReference type="EMBL" id="SGBC01000001">
    <property type="protein sequence ID" value="RZD17312.1"/>
    <property type="molecule type" value="Genomic_DNA"/>
</dbReference>
<dbReference type="NCBIfam" id="TIGR01286">
    <property type="entry name" value="nifK"/>
    <property type="match status" value="1"/>
</dbReference>
<evidence type="ECO:0000256" key="9">
    <source>
        <dbReference type="ARBA" id="ARBA00023002"/>
    </source>
</evidence>
<keyword evidence="12 14" id="KW-0535">Nitrogen fixation</keyword>
<reference evidence="16 17" key="1">
    <citation type="journal article" date="2019" name="ISME J.">
        <title>Insights into ecological role of a new deltaproteobacterial order Candidatus Acidulodesulfobacterales by metagenomics and metatranscriptomics.</title>
        <authorList>
            <person name="Tan S."/>
            <person name="Liu J."/>
            <person name="Fang Y."/>
            <person name="Hedlund B.P."/>
            <person name="Lian Z.H."/>
            <person name="Huang L.Y."/>
            <person name="Li J.T."/>
            <person name="Huang L.N."/>
            <person name="Li W.J."/>
            <person name="Jiang H.C."/>
            <person name="Dong H.L."/>
            <person name="Shu W.S."/>
        </authorList>
    </citation>
    <scope>NUCLEOTIDE SEQUENCE [LARGE SCALE GENOMIC DNA]</scope>
    <source>
        <strain evidence="16">AP2</strain>
    </source>
</reference>
<protein>
    <recommendedName>
        <fullName evidence="5 14">Nitrogenase molybdenum-iron protein beta chain</fullName>
        <ecNumber evidence="4 14">1.18.6.1</ecNumber>
    </recommendedName>
    <alternativeName>
        <fullName evidence="14">Dinitrogenase</fullName>
    </alternativeName>
</protein>
<dbReference type="GO" id="GO:0016163">
    <property type="term" value="F:nitrogenase activity"/>
    <property type="evidence" value="ECO:0007669"/>
    <property type="project" value="UniProtKB-EC"/>
</dbReference>
<evidence type="ECO:0000256" key="14">
    <source>
        <dbReference type="RuleBase" id="RU364127"/>
    </source>
</evidence>
<keyword evidence="9 14" id="KW-0560">Oxidoreductase</keyword>
<dbReference type="Proteomes" id="UP000316562">
    <property type="component" value="Unassembled WGS sequence"/>
</dbReference>
<keyword evidence="7 14" id="KW-0547">Nucleotide-binding</keyword>
<comment type="similarity">
    <text evidence="2 14">Belongs to the NifD/NifK/NifE/NifN family.</text>
</comment>
<dbReference type="Gene3D" id="3.40.50.1980">
    <property type="entry name" value="Nitrogenase molybdenum iron protein domain"/>
    <property type="match status" value="3"/>
</dbReference>
<keyword evidence="11 14" id="KW-0411">Iron-sulfur</keyword>
<dbReference type="GO" id="GO:0046872">
    <property type="term" value="F:metal ion binding"/>
    <property type="evidence" value="ECO:0007669"/>
    <property type="project" value="UniProtKB-KW"/>
</dbReference>
<evidence type="ECO:0000256" key="8">
    <source>
        <dbReference type="ARBA" id="ARBA00022840"/>
    </source>
</evidence>
<organism evidence="16 17">
    <name type="scientific">Acididesulfobacter guangdongensis</name>
    <dbReference type="NCBI Taxonomy" id="2597225"/>
    <lineage>
        <taxon>Bacteria</taxon>
        <taxon>Deltaproteobacteria</taxon>
        <taxon>Candidatus Acidulodesulfobacterales</taxon>
        <taxon>Candidatus Acididesulfobacter</taxon>
    </lineage>
</organism>
<keyword evidence="6 14" id="KW-0479">Metal-binding</keyword>
<comment type="catalytic activity">
    <reaction evidence="13 14">
        <text>N2 + 8 reduced [2Fe-2S]-[ferredoxin] + 16 ATP + 16 H2O = H2 + 8 oxidized [2Fe-2S]-[ferredoxin] + 2 NH4(+) + 16 ADP + 16 phosphate + 6 H(+)</text>
        <dbReference type="Rhea" id="RHEA:21448"/>
        <dbReference type="Rhea" id="RHEA-COMP:10000"/>
        <dbReference type="Rhea" id="RHEA-COMP:10001"/>
        <dbReference type="ChEBI" id="CHEBI:15377"/>
        <dbReference type="ChEBI" id="CHEBI:15378"/>
        <dbReference type="ChEBI" id="CHEBI:17997"/>
        <dbReference type="ChEBI" id="CHEBI:18276"/>
        <dbReference type="ChEBI" id="CHEBI:28938"/>
        <dbReference type="ChEBI" id="CHEBI:30616"/>
        <dbReference type="ChEBI" id="CHEBI:33737"/>
        <dbReference type="ChEBI" id="CHEBI:33738"/>
        <dbReference type="ChEBI" id="CHEBI:43474"/>
        <dbReference type="ChEBI" id="CHEBI:456216"/>
        <dbReference type="EC" id="1.18.6.1"/>
    </reaction>
</comment>
<evidence type="ECO:0000313" key="17">
    <source>
        <dbReference type="Proteomes" id="UP000316562"/>
    </source>
</evidence>
<dbReference type="InterPro" id="IPR005976">
    <property type="entry name" value="Nase_Mo-Fe_CF_bsu"/>
</dbReference>
<evidence type="ECO:0000313" key="16">
    <source>
        <dbReference type="EMBL" id="RZD17312.1"/>
    </source>
</evidence>
<feature type="domain" description="Nitrogenase/oxidoreductase component 1" evidence="15">
    <location>
        <begin position="39"/>
        <end position="458"/>
    </location>
</feature>
<evidence type="ECO:0000256" key="7">
    <source>
        <dbReference type="ARBA" id="ARBA00022741"/>
    </source>
</evidence>
<dbReference type="GO" id="GO:0016612">
    <property type="term" value="C:molybdenum-iron nitrogenase complex"/>
    <property type="evidence" value="ECO:0007669"/>
    <property type="project" value="InterPro"/>
</dbReference>
<dbReference type="InterPro" id="IPR000318">
    <property type="entry name" value="Nase_comp1_CS"/>
</dbReference>
<dbReference type="Gene3D" id="1.20.89.10">
    <property type="entry name" value="Nitrogenase Molybdenum-iron Protein, subunit B, domain 4"/>
    <property type="match status" value="1"/>
</dbReference>
<dbReference type="AlphaFoldDB" id="A0A519BJ76"/>
<name>A0A519BJ76_ACIG2</name>